<dbReference type="Pfam" id="PF02566">
    <property type="entry name" value="OsmC"/>
    <property type="match status" value="1"/>
</dbReference>
<organism evidence="1 2">
    <name type="scientific">Halopseudomonas sabulinigri</name>
    <dbReference type="NCBI Taxonomy" id="472181"/>
    <lineage>
        <taxon>Bacteria</taxon>
        <taxon>Pseudomonadati</taxon>
        <taxon>Pseudomonadota</taxon>
        <taxon>Gammaproteobacteria</taxon>
        <taxon>Pseudomonadales</taxon>
        <taxon>Pseudomonadaceae</taxon>
        <taxon>Halopseudomonas</taxon>
    </lineage>
</organism>
<dbReference type="InterPro" id="IPR003718">
    <property type="entry name" value="OsmC/Ohr_fam"/>
</dbReference>
<evidence type="ECO:0000313" key="1">
    <source>
        <dbReference type="EMBL" id="SDS63236.1"/>
    </source>
</evidence>
<gene>
    <name evidence="1" type="ORF">SAMN05216271_2351</name>
</gene>
<reference evidence="2" key="1">
    <citation type="submission" date="2016-10" db="EMBL/GenBank/DDBJ databases">
        <authorList>
            <person name="Varghese N."/>
            <person name="Submissions S."/>
        </authorList>
    </citation>
    <scope>NUCLEOTIDE SEQUENCE [LARGE SCALE GENOMIC DNA]</scope>
    <source>
        <strain evidence="2">JCM 14963</strain>
    </source>
</reference>
<dbReference type="Gene3D" id="3.30.300.20">
    <property type="match status" value="1"/>
</dbReference>
<proteinExistence type="predicted"/>
<dbReference type="AlphaFoldDB" id="A0A1H1TTI3"/>
<dbReference type="Proteomes" id="UP000243413">
    <property type="component" value="Chromosome I"/>
</dbReference>
<evidence type="ECO:0000313" key="2">
    <source>
        <dbReference type="Proteomes" id="UP000243413"/>
    </source>
</evidence>
<dbReference type="RefSeq" id="WP_092286851.1">
    <property type="nucleotide sequence ID" value="NZ_LT629763.1"/>
</dbReference>
<protein>
    <submittedName>
        <fullName evidence="1">Uncharacterized OsmC-related protein</fullName>
    </submittedName>
</protein>
<sequence length="149" mass="16164">MSEDRVEVTLQQQEGYRFAAHYRNGTPSLITDEPAPLGGNQGPSPSQLLVTALANCLSDSLIFALGKFRQPSDGIRTEAVGLMGRNAENRMRIVGVEVTLHLGHPAAAFERLERILDQFEQFCTVSQSVVSALPITLKVLDSDGTLLKG</sequence>
<dbReference type="STRING" id="472181.SAMN05216271_2351"/>
<dbReference type="InterPro" id="IPR036102">
    <property type="entry name" value="OsmC/Ohrsf"/>
</dbReference>
<name>A0A1H1TTI3_9GAMM</name>
<dbReference type="InterPro" id="IPR015946">
    <property type="entry name" value="KH_dom-like_a/b"/>
</dbReference>
<dbReference type="OrthoDB" id="5297623at2"/>
<dbReference type="SUPFAM" id="SSF82784">
    <property type="entry name" value="OsmC-like"/>
    <property type="match status" value="1"/>
</dbReference>
<dbReference type="EMBL" id="LT629763">
    <property type="protein sequence ID" value="SDS63236.1"/>
    <property type="molecule type" value="Genomic_DNA"/>
</dbReference>
<accession>A0A1H1TTI3</accession>